<dbReference type="AlphaFoldDB" id="A0A518CVA3"/>
<dbReference type="InterPro" id="IPR037923">
    <property type="entry name" value="HTH-like"/>
</dbReference>
<keyword evidence="8" id="KW-1185">Reference proteome</keyword>
<feature type="compositionally biased region" description="Low complexity" evidence="5">
    <location>
        <begin position="11"/>
        <end position="22"/>
    </location>
</feature>
<dbReference type="GO" id="GO:0043565">
    <property type="term" value="F:sequence-specific DNA binding"/>
    <property type="evidence" value="ECO:0007669"/>
    <property type="project" value="InterPro"/>
</dbReference>
<evidence type="ECO:0000256" key="3">
    <source>
        <dbReference type="ARBA" id="ARBA00023159"/>
    </source>
</evidence>
<dbReference type="InterPro" id="IPR009057">
    <property type="entry name" value="Homeodomain-like_sf"/>
</dbReference>
<keyword evidence="2" id="KW-0238">DNA-binding</keyword>
<dbReference type="Pfam" id="PF12852">
    <property type="entry name" value="Cupin_6"/>
    <property type="match status" value="1"/>
</dbReference>
<name>A0A518CVA3_9BACT</name>
<dbReference type="Gene3D" id="1.10.10.60">
    <property type="entry name" value="Homeodomain-like"/>
    <property type="match status" value="2"/>
</dbReference>
<dbReference type="InterPro" id="IPR018060">
    <property type="entry name" value="HTH_AraC"/>
</dbReference>
<evidence type="ECO:0000256" key="2">
    <source>
        <dbReference type="ARBA" id="ARBA00023125"/>
    </source>
</evidence>
<keyword evidence="4" id="KW-0804">Transcription</keyword>
<keyword evidence="3" id="KW-0010">Activator</keyword>
<gene>
    <name evidence="7" type="primary">btr</name>
    <name evidence="7" type="ORF">Pla163_02520</name>
</gene>
<protein>
    <submittedName>
        <fullName evidence="7">HTH-type transcriptional activator Btr</fullName>
    </submittedName>
</protein>
<dbReference type="Pfam" id="PF12833">
    <property type="entry name" value="HTH_18"/>
    <property type="match status" value="1"/>
</dbReference>
<proteinExistence type="predicted"/>
<feature type="compositionally biased region" description="Low complexity" evidence="5">
    <location>
        <begin position="328"/>
        <end position="345"/>
    </location>
</feature>
<accession>A0A518CVA3</accession>
<feature type="region of interest" description="Disordered" evidence="5">
    <location>
        <begin position="1"/>
        <end position="22"/>
    </location>
</feature>
<dbReference type="SMART" id="SM00342">
    <property type="entry name" value="HTH_ARAC"/>
    <property type="match status" value="1"/>
</dbReference>
<dbReference type="PANTHER" id="PTHR46796">
    <property type="entry name" value="HTH-TYPE TRANSCRIPTIONAL ACTIVATOR RHAS-RELATED"/>
    <property type="match status" value="1"/>
</dbReference>
<dbReference type="OrthoDB" id="9802263at2"/>
<dbReference type="InterPro" id="IPR018062">
    <property type="entry name" value="HTH_AraC-typ_CS"/>
</dbReference>
<dbReference type="PANTHER" id="PTHR46796:SF7">
    <property type="entry name" value="ARAC FAMILY TRANSCRIPTIONAL REGULATOR"/>
    <property type="match status" value="1"/>
</dbReference>
<keyword evidence="1" id="KW-0805">Transcription regulation</keyword>
<organism evidence="7 8">
    <name type="scientific">Rohdeia mirabilis</name>
    <dbReference type="NCBI Taxonomy" id="2528008"/>
    <lineage>
        <taxon>Bacteria</taxon>
        <taxon>Pseudomonadati</taxon>
        <taxon>Planctomycetota</taxon>
        <taxon>Planctomycetia</taxon>
        <taxon>Planctomycetia incertae sedis</taxon>
        <taxon>Rohdeia</taxon>
    </lineage>
</organism>
<dbReference type="SUPFAM" id="SSF46689">
    <property type="entry name" value="Homeodomain-like"/>
    <property type="match status" value="2"/>
</dbReference>
<dbReference type="PROSITE" id="PS01124">
    <property type="entry name" value="HTH_ARAC_FAMILY_2"/>
    <property type="match status" value="1"/>
</dbReference>
<evidence type="ECO:0000256" key="4">
    <source>
        <dbReference type="ARBA" id="ARBA00023163"/>
    </source>
</evidence>
<evidence type="ECO:0000313" key="8">
    <source>
        <dbReference type="Proteomes" id="UP000319342"/>
    </source>
</evidence>
<dbReference type="Proteomes" id="UP000319342">
    <property type="component" value="Chromosome"/>
</dbReference>
<dbReference type="SUPFAM" id="SSF51215">
    <property type="entry name" value="Regulatory protein AraC"/>
    <property type="match status" value="1"/>
</dbReference>
<dbReference type="PROSITE" id="PS00041">
    <property type="entry name" value="HTH_ARAC_FAMILY_1"/>
    <property type="match status" value="1"/>
</dbReference>
<feature type="region of interest" description="Disordered" evidence="5">
    <location>
        <begin position="323"/>
        <end position="345"/>
    </location>
</feature>
<evidence type="ECO:0000256" key="1">
    <source>
        <dbReference type="ARBA" id="ARBA00023015"/>
    </source>
</evidence>
<evidence type="ECO:0000259" key="6">
    <source>
        <dbReference type="PROSITE" id="PS01124"/>
    </source>
</evidence>
<feature type="compositionally biased region" description="Basic and acidic residues" evidence="5">
    <location>
        <begin position="1"/>
        <end position="10"/>
    </location>
</feature>
<evidence type="ECO:0000313" key="7">
    <source>
        <dbReference type="EMBL" id="QDU83155.1"/>
    </source>
</evidence>
<dbReference type="EMBL" id="CP036290">
    <property type="protein sequence ID" value="QDU83155.1"/>
    <property type="molecule type" value="Genomic_DNA"/>
</dbReference>
<dbReference type="InterPro" id="IPR050204">
    <property type="entry name" value="AraC_XylS_family_regulators"/>
</dbReference>
<feature type="domain" description="HTH araC/xylS-type" evidence="6">
    <location>
        <begin position="232"/>
        <end position="330"/>
    </location>
</feature>
<dbReference type="RefSeq" id="WP_145182353.1">
    <property type="nucleotide sequence ID" value="NZ_CP036290.1"/>
</dbReference>
<dbReference type="GO" id="GO:0003700">
    <property type="term" value="F:DNA-binding transcription factor activity"/>
    <property type="evidence" value="ECO:0007669"/>
    <property type="project" value="InterPro"/>
</dbReference>
<sequence>MAQHDPRHDAAATAASAPSDAFPASADPLGEALHFLRMDGVVYARSELTAPWSVALPAMPDCVLFHVVTAGACWCEVDGLEPQRLAPGEFTLVPHGEGHVITSAPGLPAIDFFDLPVERVSERYEFLRHGGGGEATHLICGAVRFDHPAARDLLRLLPKVLRTSAWSSPQADWMQSTLRLMGAESSGRMPGGEAVVTRLADILVIQSIRAWIADNPTARTGWLGALDDERIGPAILRVQREPERPWTVESLARAVAMSRSAFAARFKELVGETPIQFLTRWRMHVATTLLRDGGATVSELSHRSGYRSEAAFSRAFKRVMGHPPSSVARGGAQAAATAPGAPTEA</sequence>
<evidence type="ECO:0000256" key="5">
    <source>
        <dbReference type="SAM" id="MobiDB-lite"/>
    </source>
</evidence>
<dbReference type="InterPro" id="IPR032783">
    <property type="entry name" value="AraC_lig"/>
</dbReference>
<reference evidence="7 8" key="1">
    <citation type="submission" date="2019-02" db="EMBL/GenBank/DDBJ databases">
        <title>Deep-cultivation of Planctomycetes and their phenomic and genomic characterization uncovers novel biology.</title>
        <authorList>
            <person name="Wiegand S."/>
            <person name="Jogler M."/>
            <person name="Boedeker C."/>
            <person name="Pinto D."/>
            <person name="Vollmers J."/>
            <person name="Rivas-Marin E."/>
            <person name="Kohn T."/>
            <person name="Peeters S.H."/>
            <person name="Heuer A."/>
            <person name="Rast P."/>
            <person name="Oberbeckmann S."/>
            <person name="Bunk B."/>
            <person name="Jeske O."/>
            <person name="Meyerdierks A."/>
            <person name="Storesund J.E."/>
            <person name="Kallscheuer N."/>
            <person name="Luecker S."/>
            <person name="Lage O.M."/>
            <person name="Pohl T."/>
            <person name="Merkel B.J."/>
            <person name="Hornburger P."/>
            <person name="Mueller R.-W."/>
            <person name="Bruemmer F."/>
            <person name="Labrenz M."/>
            <person name="Spormann A.M."/>
            <person name="Op den Camp H."/>
            <person name="Overmann J."/>
            <person name="Amann R."/>
            <person name="Jetten M.S.M."/>
            <person name="Mascher T."/>
            <person name="Medema M.H."/>
            <person name="Devos D.P."/>
            <person name="Kaster A.-K."/>
            <person name="Ovreas L."/>
            <person name="Rohde M."/>
            <person name="Galperin M.Y."/>
            <person name="Jogler C."/>
        </authorList>
    </citation>
    <scope>NUCLEOTIDE SEQUENCE [LARGE SCALE GENOMIC DNA]</scope>
    <source>
        <strain evidence="7 8">Pla163</strain>
    </source>
</reference>